<keyword evidence="1" id="KW-1133">Transmembrane helix</keyword>
<organism evidence="2 3">
    <name type="scientific">Pseudomonas salomonii</name>
    <dbReference type="NCBI Taxonomy" id="191391"/>
    <lineage>
        <taxon>Bacteria</taxon>
        <taxon>Pseudomonadati</taxon>
        <taxon>Pseudomonadota</taxon>
        <taxon>Gammaproteobacteria</taxon>
        <taxon>Pseudomonadales</taxon>
        <taxon>Pseudomonadaceae</taxon>
        <taxon>Pseudomonas</taxon>
    </lineage>
</organism>
<dbReference type="AlphaFoldDB" id="A0A7Y8GBU3"/>
<keyword evidence="1" id="KW-0472">Membrane</keyword>
<evidence type="ECO:0000256" key="1">
    <source>
        <dbReference type="SAM" id="Phobius"/>
    </source>
</evidence>
<feature type="transmembrane region" description="Helical" evidence="1">
    <location>
        <begin position="6"/>
        <end position="27"/>
    </location>
</feature>
<dbReference type="Proteomes" id="UP000561369">
    <property type="component" value="Unassembled WGS sequence"/>
</dbReference>
<keyword evidence="1" id="KW-0812">Transmembrane</keyword>
<evidence type="ECO:0000313" key="3">
    <source>
        <dbReference type="Proteomes" id="UP000561369"/>
    </source>
</evidence>
<comment type="caution">
    <text evidence="2">The sequence shown here is derived from an EMBL/GenBank/DDBJ whole genome shotgun (WGS) entry which is preliminary data.</text>
</comment>
<name>A0A7Y8GBU3_9PSED</name>
<sequence>MRVALAIFGTLVFCISASLSFYLLWIGKFTGTEFIAFTVSFAVLSLAAGFAPEIQEVSIAGNVVKLKEVKAEALKAIESLNRSRIEMLRFFLSLGIKIEGTYYHMEPVDPRTYPFWSLMKLIREYGCIEELKADILFSARALSRAQLNNIYRRNHNPSLNTGEVLPDSLELAGAAFDEAGINAAASQFDPAPENYRAEIKEALTEYSRLRELILELEAA</sequence>
<gene>
    <name evidence="2" type="ORF">HX810_09840</name>
</gene>
<reference evidence="2 3" key="1">
    <citation type="submission" date="2020-04" db="EMBL/GenBank/DDBJ databases">
        <title>Molecular characterization of pseudomonads from Agaricus bisporus reveal novel blotch 2 pathogens in Western Europe.</title>
        <authorList>
            <person name="Taparia T."/>
            <person name="Krijger M."/>
            <person name="Haynes E."/>
            <person name="Elpinstone J.G."/>
            <person name="Noble R."/>
            <person name="Van Der Wolf J."/>
        </authorList>
    </citation>
    <scope>NUCLEOTIDE SEQUENCE [LARGE SCALE GENOMIC DNA]</scope>
    <source>
        <strain evidence="2 3">IPO3765</strain>
    </source>
</reference>
<feature type="transmembrane region" description="Helical" evidence="1">
    <location>
        <begin position="34"/>
        <end position="51"/>
    </location>
</feature>
<dbReference type="EMBL" id="JACAQV010000010">
    <property type="protein sequence ID" value="NWF07964.1"/>
    <property type="molecule type" value="Genomic_DNA"/>
</dbReference>
<evidence type="ECO:0000313" key="2">
    <source>
        <dbReference type="EMBL" id="NWF07964.1"/>
    </source>
</evidence>
<protein>
    <submittedName>
        <fullName evidence="2">Uncharacterized protein</fullName>
    </submittedName>
</protein>
<accession>A0A7Y8GBU3</accession>
<proteinExistence type="predicted"/>
<dbReference type="RefSeq" id="WP_177024032.1">
    <property type="nucleotide sequence ID" value="NZ_JACAQV010000010.1"/>
</dbReference>